<dbReference type="InterPro" id="IPR014922">
    <property type="entry name" value="YdhG-like"/>
</dbReference>
<accession>A0ABN6MP68</accession>
<feature type="region of interest" description="Disordered" evidence="1">
    <location>
        <begin position="1"/>
        <end position="50"/>
    </location>
</feature>
<dbReference type="EMBL" id="AP025591">
    <property type="protein sequence ID" value="BDG01473.1"/>
    <property type="molecule type" value="Genomic_DNA"/>
</dbReference>
<feature type="compositionally biased region" description="Basic residues" evidence="1">
    <location>
        <begin position="25"/>
        <end position="36"/>
    </location>
</feature>
<organism evidence="3 4">
    <name type="scientific">Anaeromyxobacter oryzae</name>
    <dbReference type="NCBI Taxonomy" id="2918170"/>
    <lineage>
        <taxon>Bacteria</taxon>
        <taxon>Pseudomonadati</taxon>
        <taxon>Myxococcota</taxon>
        <taxon>Myxococcia</taxon>
        <taxon>Myxococcales</taxon>
        <taxon>Cystobacterineae</taxon>
        <taxon>Anaeromyxobacteraceae</taxon>
        <taxon>Anaeromyxobacter</taxon>
    </lineage>
</organism>
<dbReference type="Proteomes" id="UP001162891">
    <property type="component" value="Chromosome"/>
</dbReference>
<evidence type="ECO:0000313" key="4">
    <source>
        <dbReference type="Proteomes" id="UP001162891"/>
    </source>
</evidence>
<feature type="compositionally biased region" description="Basic residues" evidence="1">
    <location>
        <begin position="1"/>
        <end position="18"/>
    </location>
</feature>
<gene>
    <name evidence="3" type="ORF">AMOR_04690</name>
</gene>
<evidence type="ECO:0000313" key="3">
    <source>
        <dbReference type="EMBL" id="BDG01473.1"/>
    </source>
</evidence>
<keyword evidence="4" id="KW-1185">Reference proteome</keyword>
<proteinExistence type="predicted"/>
<dbReference type="Gene3D" id="3.90.1150.200">
    <property type="match status" value="1"/>
</dbReference>
<protein>
    <recommendedName>
        <fullName evidence="2">YdhG-like domain-containing protein</fullName>
    </recommendedName>
</protein>
<name>A0ABN6MP68_9BACT</name>
<evidence type="ECO:0000259" key="2">
    <source>
        <dbReference type="Pfam" id="PF08818"/>
    </source>
</evidence>
<dbReference type="RefSeq" id="WP_248358038.1">
    <property type="nucleotide sequence ID" value="NZ_AP025591.1"/>
</dbReference>
<feature type="domain" description="YdhG-like" evidence="2">
    <location>
        <begin position="63"/>
        <end position="156"/>
    </location>
</feature>
<reference evidence="4" key="1">
    <citation type="journal article" date="2022" name="Int. J. Syst. Evol. Microbiol.">
        <title>Anaeromyxobacter oryzae sp. nov., Anaeromyxobacter diazotrophicus sp. nov. and Anaeromyxobacter paludicola sp. nov., isolated from paddy soils.</title>
        <authorList>
            <person name="Itoh H."/>
            <person name="Xu Z."/>
            <person name="Mise K."/>
            <person name="Masuda Y."/>
            <person name="Ushijima N."/>
            <person name="Hayakawa C."/>
            <person name="Shiratori Y."/>
            <person name="Senoo K."/>
        </authorList>
    </citation>
    <scope>NUCLEOTIDE SEQUENCE [LARGE SCALE GENOMIC DNA]</scope>
    <source>
        <strain evidence="4">Red232</strain>
    </source>
</reference>
<sequence>MKKKSEKRKRPSTAKRPKPAGARPKAQRPARAKTPRAGRTAPRRADFGEPIEAFFTRQPPHLRAILDALRKLVDETAPDATASLKWGMPFFSIEREMMCALAGFRSHVNLILAGPPGAFADPEGLLEGEGKTGRHLKLRALDELPREAVRGWLRAAAKVAREKAAGR</sequence>
<dbReference type="Pfam" id="PF08818">
    <property type="entry name" value="DUF1801"/>
    <property type="match status" value="1"/>
</dbReference>
<evidence type="ECO:0000256" key="1">
    <source>
        <dbReference type="SAM" id="MobiDB-lite"/>
    </source>
</evidence>
<dbReference type="SUPFAM" id="SSF159888">
    <property type="entry name" value="YdhG-like"/>
    <property type="match status" value="1"/>
</dbReference>